<feature type="transmembrane region" description="Helical" evidence="8">
    <location>
        <begin position="95"/>
        <end position="113"/>
    </location>
</feature>
<dbReference type="Pfam" id="PF01925">
    <property type="entry name" value="TauE"/>
    <property type="match status" value="1"/>
</dbReference>
<evidence type="ECO:0000313" key="9">
    <source>
        <dbReference type="EMBL" id="RBL92404.1"/>
    </source>
</evidence>
<protein>
    <recommendedName>
        <fullName evidence="8">Probable membrane transporter protein</fullName>
    </recommendedName>
</protein>
<dbReference type="PANTHER" id="PTHR30269">
    <property type="entry name" value="TRANSMEMBRANE PROTEIN YFCA"/>
    <property type="match status" value="1"/>
</dbReference>
<evidence type="ECO:0000256" key="6">
    <source>
        <dbReference type="ARBA" id="ARBA00022989"/>
    </source>
</evidence>
<comment type="caution">
    <text evidence="9">The sequence shown here is derived from an EMBL/GenBank/DDBJ whole genome shotgun (WGS) entry which is preliminary data.</text>
</comment>
<evidence type="ECO:0000313" key="10">
    <source>
        <dbReference type="Proteomes" id="UP000253410"/>
    </source>
</evidence>
<dbReference type="InterPro" id="IPR002781">
    <property type="entry name" value="TM_pro_TauE-like"/>
</dbReference>
<proteinExistence type="inferred from homology"/>
<dbReference type="AlphaFoldDB" id="A0A365Y369"/>
<organism evidence="9 10">
    <name type="scientific">Chitinophaga flava</name>
    <dbReference type="NCBI Taxonomy" id="2259036"/>
    <lineage>
        <taxon>Bacteria</taxon>
        <taxon>Pseudomonadati</taxon>
        <taxon>Bacteroidota</taxon>
        <taxon>Chitinophagia</taxon>
        <taxon>Chitinophagales</taxon>
        <taxon>Chitinophagaceae</taxon>
        <taxon>Chitinophaga</taxon>
    </lineage>
</organism>
<keyword evidence="10" id="KW-1185">Reference proteome</keyword>
<dbReference type="RefSeq" id="WP_113615007.1">
    <property type="nucleotide sequence ID" value="NZ_QFFJ01000001.1"/>
</dbReference>
<dbReference type="PANTHER" id="PTHR30269:SF37">
    <property type="entry name" value="MEMBRANE TRANSPORTER PROTEIN"/>
    <property type="match status" value="1"/>
</dbReference>
<evidence type="ECO:0000256" key="4">
    <source>
        <dbReference type="ARBA" id="ARBA00022475"/>
    </source>
</evidence>
<evidence type="ECO:0000256" key="2">
    <source>
        <dbReference type="ARBA" id="ARBA00009142"/>
    </source>
</evidence>
<dbReference type="Proteomes" id="UP000253410">
    <property type="component" value="Unassembled WGS sequence"/>
</dbReference>
<gene>
    <name evidence="9" type="ORF">DF182_07410</name>
</gene>
<name>A0A365Y369_9BACT</name>
<feature type="transmembrane region" description="Helical" evidence="8">
    <location>
        <begin position="182"/>
        <end position="208"/>
    </location>
</feature>
<keyword evidence="4 8" id="KW-1003">Cell membrane</keyword>
<evidence type="ECO:0000256" key="5">
    <source>
        <dbReference type="ARBA" id="ARBA00022692"/>
    </source>
</evidence>
<feature type="transmembrane region" description="Helical" evidence="8">
    <location>
        <begin position="70"/>
        <end position="89"/>
    </location>
</feature>
<sequence>MLVLLLIVFICSFLAFAISAICGGGAGLIMLPILGRLLPVAQVPAALSIGTFTSSASRLYVFRKNICWPIVRYFVPAALPAVGLGVLLLKFINPLYLEIAMGLFLIGNLPFVFRKKTEENDQTEKPGNFTLSMIGFSAGFLSGLTGAVGLLFNKFYMRYGLKKEEIVATRAANEIILHLIKIILYAIFGLISAKVIWIGAVVAIAAVVSSWTMKWILPFLSEFVFKKVGYIAMVLSGVVMLFQSVSAFAHDNQVNLSTSVDSNGVQAKIKWQKRGYAFEYKYDEGYEFERIIPFEKLTEEQKSYILERNKIADKIIVEEVYHKDGKSFEANYFYGNNQVDKINFD</sequence>
<reference evidence="9 10" key="1">
    <citation type="submission" date="2018-05" db="EMBL/GenBank/DDBJ databases">
        <title>Chitinophaga sp. K3CV102501T nov., isolated from isolated from a monsoon evergreen broad-leaved forest soil.</title>
        <authorList>
            <person name="Lv Y."/>
        </authorList>
    </citation>
    <scope>NUCLEOTIDE SEQUENCE [LARGE SCALE GENOMIC DNA]</scope>
    <source>
        <strain evidence="9 10">GDMCC 1.1325</strain>
    </source>
</reference>
<dbReference type="GO" id="GO:0005886">
    <property type="term" value="C:plasma membrane"/>
    <property type="evidence" value="ECO:0007669"/>
    <property type="project" value="UniProtKB-SubCell"/>
</dbReference>
<dbReference type="EMBL" id="QFFJ01000001">
    <property type="protein sequence ID" value="RBL92404.1"/>
    <property type="molecule type" value="Genomic_DNA"/>
</dbReference>
<keyword evidence="3" id="KW-0813">Transport</keyword>
<feature type="transmembrane region" description="Helical" evidence="8">
    <location>
        <begin position="228"/>
        <end position="249"/>
    </location>
</feature>
<evidence type="ECO:0000256" key="7">
    <source>
        <dbReference type="ARBA" id="ARBA00023136"/>
    </source>
</evidence>
<keyword evidence="6 8" id="KW-1133">Transmembrane helix</keyword>
<dbReference type="InterPro" id="IPR052017">
    <property type="entry name" value="TSUP"/>
</dbReference>
<comment type="subcellular location">
    <subcellularLocation>
        <location evidence="1 8">Cell membrane</location>
        <topology evidence="1 8">Multi-pass membrane protein</topology>
    </subcellularLocation>
</comment>
<comment type="similarity">
    <text evidence="2 8">Belongs to the 4-toluene sulfonate uptake permease (TSUP) (TC 2.A.102) family.</text>
</comment>
<evidence type="ECO:0000256" key="8">
    <source>
        <dbReference type="RuleBase" id="RU363041"/>
    </source>
</evidence>
<dbReference type="OrthoDB" id="8421744at2"/>
<keyword evidence="7 8" id="KW-0472">Membrane</keyword>
<keyword evidence="5 8" id="KW-0812">Transmembrane</keyword>
<accession>A0A365Y369</accession>
<evidence type="ECO:0000256" key="3">
    <source>
        <dbReference type="ARBA" id="ARBA00022448"/>
    </source>
</evidence>
<feature type="transmembrane region" description="Helical" evidence="8">
    <location>
        <begin position="134"/>
        <end position="152"/>
    </location>
</feature>
<evidence type="ECO:0000256" key="1">
    <source>
        <dbReference type="ARBA" id="ARBA00004651"/>
    </source>
</evidence>